<dbReference type="Proteomes" id="UP000635477">
    <property type="component" value="Unassembled WGS sequence"/>
</dbReference>
<feature type="domain" description="F5/8 type C" evidence="2">
    <location>
        <begin position="38"/>
        <end position="168"/>
    </location>
</feature>
<keyword evidence="1" id="KW-0732">Signal</keyword>
<evidence type="ECO:0000313" key="4">
    <source>
        <dbReference type="Proteomes" id="UP000635477"/>
    </source>
</evidence>
<dbReference type="SMART" id="SM00612">
    <property type="entry name" value="Kelch"/>
    <property type="match status" value="3"/>
</dbReference>
<sequence length="683" mass="73029">MKNIWAVALGLVGVACAQDPGFPNPALDTSGPQPGRLAAAPPLGVPIDPKDWVATCSSQAARFKCANAIDGDKNTFWQTPYGTTNPKPPHTITVDMKTAQNVIGISVLPRQDGNERNWIGRHDVFLSDDGKSWGSPVATGTWWADKYEKFSIFETKPARYVRLVAKTNAISDEYPWVSIADFRVWKANSYTPSKPGLGTWGATLDFPVIPVAGAVEPTSGKVLIWSAYRYDAFQGTSPRGGFTLSSIWDPATNIITQRNISNTKHDMFCPGISMDGEGQIIVTGGNDAKKTSIYDSASDTWVAGPEMNIARGYQSSATTSDGRVFTIGGSWSGPRGGKNGEIYDPKTNKWTPLPAALVAPMLTKDKEGIYKADNHGWLFGWKKGSIFQAGPSTAMNWYFTAAGTQGDTKPAGKRQAGDKVDPDAMNGNSIMYDATKGKILTVGGATSYQQAPTTNNAFIITLGEPGTAAKVSLAGADGLLHKRVFHTSVVLPDGSVFITGGQTFADPFADTNPVLESELYLPDSNTFIRQQTSVIQRVYHSISILLPDATVFTGGGGLCGSCKTNHFDAQVFTPNYLYDTNGKLATRPEISSTSATTAKVGSTVTITTDGAIKEASMIRYGTATHAINTDQRRVPLTIKSAGTNKYSFTIPSDSGIVLPGYWMLFVMNSAGVPSVATTVKVTV</sequence>
<dbReference type="Gene3D" id="2.60.120.260">
    <property type="entry name" value="Galactose-binding domain-like"/>
    <property type="match status" value="1"/>
</dbReference>
<dbReference type="InterPro" id="IPR015202">
    <property type="entry name" value="GO-like_E_set"/>
</dbReference>
<evidence type="ECO:0000256" key="1">
    <source>
        <dbReference type="SAM" id="SignalP"/>
    </source>
</evidence>
<dbReference type="PANTHER" id="PTHR32208:SF68">
    <property type="entry name" value="GALACTOSE OXIDASE"/>
    <property type="match status" value="1"/>
</dbReference>
<dbReference type="SUPFAM" id="SSF50965">
    <property type="entry name" value="Galactose oxidase, central domain"/>
    <property type="match status" value="1"/>
</dbReference>
<proteinExistence type="predicted"/>
<keyword evidence="4" id="KW-1185">Reference proteome</keyword>
<dbReference type="OrthoDB" id="2019572at2759"/>
<comment type="caution">
    <text evidence="3">The sequence shown here is derived from an EMBL/GenBank/DDBJ whole genome shotgun (WGS) entry which is preliminary data.</text>
</comment>
<dbReference type="InterPro" id="IPR014756">
    <property type="entry name" value="Ig_E-set"/>
</dbReference>
<dbReference type="Gene3D" id="2.130.10.80">
    <property type="entry name" value="Galactose oxidase/kelch, beta-propeller"/>
    <property type="match status" value="1"/>
</dbReference>
<dbReference type="InterPro" id="IPR011043">
    <property type="entry name" value="Gal_Oxase/kelch_b-propeller"/>
</dbReference>
<dbReference type="InterPro" id="IPR037293">
    <property type="entry name" value="Gal_Oxidase_central_sf"/>
</dbReference>
<dbReference type="Gene3D" id="2.60.40.10">
    <property type="entry name" value="Immunoglobulins"/>
    <property type="match status" value="1"/>
</dbReference>
<dbReference type="SUPFAM" id="SSF49785">
    <property type="entry name" value="Galactose-binding domain-like"/>
    <property type="match status" value="1"/>
</dbReference>
<dbReference type="InterPro" id="IPR006652">
    <property type="entry name" value="Kelch_1"/>
</dbReference>
<dbReference type="AlphaFoldDB" id="A0A8H4XIL9"/>
<feature type="signal peptide" evidence="1">
    <location>
        <begin position="1"/>
        <end position="17"/>
    </location>
</feature>
<dbReference type="InterPro" id="IPR008979">
    <property type="entry name" value="Galactose-bd-like_sf"/>
</dbReference>
<evidence type="ECO:0000313" key="3">
    <source>
        <dbReference type="EMBL" id="KAF4975787.1"/>
    </source>
</evidence>
<organism evidence="3 4">
    <name type="scientific">Fusarium zealandicum</name>
    <dbReference type="NCBI Taxonomy" id="1053134"/>
    <lineage>
        <taxon>Eukaryota</taxon>
        <taxon>Fungi</taxon>
        <taxon>Dikarya</taxon>
        <taxon>Ascomycota</taxon>
        <taxon>Pezizomycotina</taxon>
        <taxon>Sordariomycetes</taxon>
        <taxon>Hypocreomycetidae</taxon>
        <taxon>Hypocreales</taxon>
        <taxon>Nectriaceae</taxon>
        <taxon>Fusarium</taxon>
        <taxon>Fusarium staphyleae species complex</taxon>
    </lineage>
</organism>
<reference evidence="3" key="1">
    <citation type="journal article" date="2020" name="BMC Genomics">
        <title>Correction to: Identification and distribution of gene clusters required for synthesis of sphingolipid metabolism inhibitors in diverse species of the filamentous fungus Fusarium.</title>
        <authorList>
            <person name="Kim H.S."/>
            <person name="Lohmar J.M."/>
            <person name="Busman M."/>
            <person name="Brown D.W."/>
            <person name="Naumann T.A."/>
            <person name="Divon H.H."/>
            <person name="Lysoe E."/>
            <person name="Uhlig S."/>
            <person name="Proctor R.H."/>
        </authorList>
    </citation>
    <scope>NUCLEOTIDE SEQUENCE</scope>
    <source>
        <strain evidence="3">NRRL 22465</strain>
    </source>
</reference>
<dbReference type="SUPFAM" id="SSF81296">
    <property type="entry name" value="E set domains"/>
    <property type="match status" value="1"/>
</dbReference>
<name>A0A8H4XIL9_9HYPO</name>
<feature type="chain" id="PRO_5034584169" description="F5/8 type C domain-containing protein" evidence="1">
    <location>
        <begin position="18"/>
        <end position="683"/>
    </location>
</feature>
<dbReference type="Pfam" id="PF01344">
    <property type="entry name" value="Kelch_1"/>
    <property type="match status" value="1"/>
</dbReference>
<dbReference type="PANTHER" id="PTHR32208">
    <property type="entry name" value="SECRETED PROTEIN-RELATED"/>
    <property type="match status" value="1"/>
</dbReference>
<gene>
    <name evidence="3" type="ORF">FZEAL_7468</name>
</gene>
<dbReference type="PROSITE" id="PS50022">
    <property type="entry name" value="FA58C_3"/>
    <property type="match status" value="1"/>
</dbReference>
<dbReference type="InterPro" id="IPR000421">
    <property type="entry name" value="FA58C"/>
</dbReference>
<accession>A0A8H4XIL9</accession>
<dbReference type="InterPro" id="IPR013783">
    <property type="entry name" value="Ig-like_fold"/>
</dbReference>
<evidence type="ECO:0000259" key="2">
    <source>
        <dbReference type="PROSITE" id="PS50022"/>
    </source>
</evidence>
<dbReference type="CDD" id="cd02851">
    <property type="entry name" value="E_set_GO_C"/>
    <property type="match status" value="1"/>
</dbReference>
<reference evidence="3" key="2">
    <citation type="submission" date="2020-05" db="EMBL/GenBank/DDBJ databases">
        <authorList>
            <person name="Kim H.-S."/>
            <person name="Proctor R.H."/>
            <person name="Brown D.W."/>
        </authorList>
    </citation>
    <scope>NUCLEOTIDE SEQUENCE</scope>
    <source>
        <strain evidence="3">NRRL 22465</strain>
    </source>
</reference>
<protein>
    <recommendedName>
        <fullName evidence="2">F5/8 type C domain-containing protein</fullName>
    </recommendedName>
</protein>
<dbReference type="Pfam" id="PF00754">
    <property type="entry name" value="F5_F8_type_C"/>
    <property type="match status" value="1"/>
</dbReference>
<dbReference type="Pfam" id="PF09118">
    <property type="entry name" value="GO-like_E_set"/>
    <property type="match status" value="1"/>
</dbReference>
<dbReference type="PROSITE" id="PS51257">
    <property type="entry name" value="PROKAR_LIPOPROTEIN"/>
    <property type="match status" value="1"/>
</dbReference>
<dbReference type="EMBL" id="JABEYC010000603">
    <property type="protein sequence ID" value="KAF4975787.1"/>
    <property type="molecule type" value="Genomic_DNA"/>
</dbReference>